<comment type="caution">
    <text evidence="1">The sequence shown here is derived from an EMBL/GenBank/DDBJ whole genome shotgun (WGS) entry which is preliminary data.</text>
</comment>
<proteinExistence type="predicted"/>
<evidence type="ECO:0000313" key="2">
    <source>
        <dbReference type="Proteomes" id="UP000663861"/>
    </source>
</evidence>
<protein>
    <recommendedName>
        <fullName evidence="3">SnoaL-like domain-containing protein</fullName>
    </recommendedName>
</protein>
<dbReference type="AlphaFoldDB" id="A0A8H3GIB4"/>
<accession>A0A8H3GIB4</accession>
<dbReference type="Proteomes" id="UP000663861">
    <property type="component" value="Unassembled WGS sequence"/>
</dbReference>
<dbReference type="EMBL" id="CAJMWY010001013">
    <property type="protein sequence ID" value="CAE6455496.1"/>
    <property type="molecule type" value="Genomic_DNA"/>
</dbReference>
<evidence type="ECO:0008006" key="3">
    <source>
        <dbReference type="Google" id="ProtNLM"/>
    </source>
</evidence>
<name>A0A8H3GIB4_9AGAM</name>
<evidence type="ECO:0000313" key="1">
    <source>
        <dbReference type="EMBL" id="CAE6455496.1"/>
    </source>
</evidence>
<gene>
    <name evidence="1" type="ORF">RDB_LOCUS60613</name>
</gene>
<sequence length="112" mass="12258">MTDLHLIGSVFIMDATKKSLEQSRTGGRGEGCQLALSNIKLMLDGHDLGPATGRVYGESEIVVSYAALKSFSVKACYEFSFRKIDGAWKMISMKFAPFLNPAVLRTGHKSNL</sequence>
<organism evidence="1 2">
    <name type="scientific">Rhizoctonia solani</name>
    <dbReference type="NCBI Taxonomy" id="456999"/>
    <lineage>
        <taxon>Eukaryota</taxon>
        <taxon>Fungi</taxon>
        <taxon>Dikarya</taxon>
        <taxon>Basidiomycota</taxon>
        <taxon>Agaricomycotina</taxon>
        <taxon>Agaricomycetes</taxon>
        <taxon>Cantharellales</taxon>
        <taxon>Ceratobasidiaceae</taxon>
        <taxon>Rhizoctonia</taxon>
    </lineage>
</organism>
<reference evidence="1" key="1">
    <citation type="submission" date="2021-01" db="EMBL/GenBank/DDBJ databases">
        <authorList>
            <person name="Kaushik A."/>
        </authorList>
    </citation>
    <scope>NUCLEOTIDE SEQUENCE</scope>
    <source>
        <strain evidence="1">AG4-RS23</strain>
    </source>
</reference>